<dbReference type="GO" id="GO:0046685">
    <property type="term" value="P:response to arsenic-containing substance"/>
    <property type="evidence" value="ECO:0007669"/>
    <property type="project" value="UniProtKB-KW"/>
</dbReference>
<dbReference type="OrthoDB" id="9796124at2"/>
<dbReference type="AlphaFoldDB" id="A0A1H9EUE5"/>
<keyword evidence="1" id="KW-0059">Arsenical resistance</keyword>
<dbReference type="EMBL" id="FOGC01000002">
    <property type="protein sequence ID" value="SEQ29291.1"/>
    <property type="molecule type" value="Genomic_DNA"/>
</dbReference>
<evidence type="ECO:0000313" key="7">
    <source>
        <dbReference type="Proteomes" id="UP000242515"/>
    </source>
</evidence>
<dbReference type="Proteomes" id="UP000242515">
    <property type="component" value="Unassembled WGS sequence"/>
</dbReference>
<reference evidence="7" key="1">
    <citation type="submission" date="2016-10" db="EMBL/GenBank/DDBJ databases">
        <authorList>
            <person name="Varghese N."/>
            <person name="Submissions S."/>
        </authorList>
    </citation>
    <scope>NUCLEOTIDE SEQUENCE [LARGE SCALE GENOMIC DNA]</scope>
    <source>
        <strain evidence="7">8N4</strain>
    </source>
</reference>
<dbReference type="GO" id="GO:0003700">
    <property type="term" value="F:DNA-binding transcription factor activity"/>
    <property type="evidence" value="ECO:0007669"/>
    <property type="project" value="InterPro"/>
</dbReference>
<dbReference type="InterPro" id="IPR011991">
    <property type="entry name" value="ArsR-like_HTH"/>
</dbReference>
<dbReference type="PROSITE" id="PS50987">
    <property type="entry name" value="HTH_ARSR_2"/>
    <property type="match status" value="1"/>
</dbReference>
<dbReference type="PRINTS" id="PR00778">
    <property type="entry name" value="HTHARSR"/>
</dbReference>
<keyword evidence="7" id="KW-1185">Reference proteome</keyword>
<dbReference type="CDD" id="cd00090">
    <property type="entry name" value="HTH_ARSR"/>
    <property type="match status" value="1"/>
</dbReference>
<evidence type="ECO:0000256" key="3">
    <source>
        <dbReference type="ARBA" id="ARBA00023125"/>
    </source>
</evidence>
<name>A0A1H9EUE5_9GAMM</name>
<feature type="domain" description="HTH arsR-type" evidence="5">
    <location>
        <begin position="20"/>
        <end position="114"/>
    </location>
</feature>
<dbReference type="PANTHER" id="PTHR33154">
    <property type="entry name" value="TRANSCRIPTIONAL REGULATOR, ARSR FAMILY"/>
    <property type="match status" value="1"/>
</dbReference>
<dbReference type="InterPro" id="IPR051081">
    <property type="entry name" value="HTH_MetalResp_TranReg"/>
</dbReference>
<evidence type="ECO:0000259" key="5">
    <source>
        <dbReference type="PROSITE" id="PS50987"/>
    </source>
</evidence>
<accession>A0A1H9EUE5</accession>
<dbReference type="SUPFAM" id="SSF46785">
    <property type="entry name" value="Winged helix' DNA-binding domain"/>
    <property type="match status" value="1"/>
</dbReference>
<dbReference type="RefSeq" id="WP_092672643.1">
    <property type="nucleotide sequence ID" value="NZ_FOGC01000002.1"/>
</dbReference>
<dbReference type="STRING" id="988801.SAMN05216522_10261"/>
<evidence type="ECO:0000256" key="4">
    <source>
        <dbReference type="ARBA" id="ARBA00023163"/>
    </source>
</evidence>
<keyword evidence="2" id="KW-0805">Transcription regulation</keyword>
<proteinExistence type="predicted"/>
<dbReference type="SMART" id="SM00418">
    <property type="entry name" value="HTH_ARSR"/>
    <property type="match status" value="1"/>
</dbReference>
<protein>
    <submittedName>
        <fullName evidence="6">DNA-binding transcriptional regulator, ArsR family</fullName>
    </submittedName>
</protein>
<gene>
    <name evidence="6" type="ORF">SAMN05216522_10261</name>
</gene>
<dbReference type="InterPro" id="IPR036390">
    <property type="entry name" value="WH_DNA-bd_sf"/>
</dbReference>
<dbReference type="NCBIfam" id="NF033788">
    <property type="entry name" value="HTH_metalloreg"/>
    <property type="match status" value="1"/>
</dbReference>
<keyword evidence="3 6" id="KW-0238">DNA-binding</keyword>
<dbReference type="Pfam" id="PF01022">
    <property type="entry name" value="HTH_5"/>
    <property type="match status" value="1"/>
</dbReference>
<dbReference type="InterPro" id="IPR036388">
    <property type="entry name" value="WH-like_DNA-bd_sf"/>
</dbReference>
<keyword evidence="4" id="KW-0804">Transcription</keyword>
<organism evidence="6 7">
    <name type="scientific">Rosenbergiella nectarea</name>
    <dbReference type="NCBI Taxonomy" id="988801"/>
    <lineage>
        <taxon>Bacteria</taxon>
        <taxon>Pseudomonadati</taxon>
        <taxon>Pseudomonadota</taxon>
        <taxon>Gammaproteobacteria</taxon>
        <taxon>Enterobacterales</taxon>
        <taxon>Erwiniaceae</taxon>
        <taxon>Rosenbergiella</taxon>
    </lineage>
</organism>
<dbReference type="PANTHER" id="PTHR33154:SF18">
    <property type="entry name" value="ARSENICAL RESISTANCE OPERON REPRESSOR"/>
    <property type="match status" value="1"/>
</dbReference>
<dbReference type="InterPro" id="IPR001845">
    <property type="entry name" value="HTH_ArsR_DNA-bd_dom"/>
</dbReference>
<evidence type="ECO:0000256" key="1">
    <source>
        <dbReference type="ARBA" id="ARBA00022849"/>
    </source>
</evidence>
<sequence length="117" mass="12990">MRTDPCIAPHTAEHPPLPVLSRQDIALLADTFKLLGDPSRLRILLQCLAQPAAVNDIAGALQLSQSLVSHHLRLLKAARLVIGERSARHVYYRVADNHVSHVLRDMAIHLTEEPTQD</sequence>
<dbReference type="Gene3D" id="1.10.10.10">
    <property type="entry name" value="Winged helix-like DNA-binding domain superfamily/Winged helix DNA-binding domain"/>
    <property type="match status" value="1"/>
</dbReference>
<evidence type="ECO:0000256" key="2">
    <source>
        <dbReference type="ARBA" id="ARBA00023015"/>
    </source>
</evidence>
<dbReference type="GO" id="GO:0003677">
    <property type="term" value="F:DNA binding"/>
    <property type="evidence" value="ECO:0007669"/>
    <property type="project" value="UniProtKB-KW"/>
</dbReference>
<evidence type="ECO:0000313" key="6">
    <source>
        <dbReference type="EMBL" id="SEQ29291.1"/>
    </source>
</evidence>